<dbReference type="HAMAP" id="MF_00109">
    <property type="entry name" value="Shikimate_kinase"/>
    <property type="match status" value="1"/>
</dbReference>
<evidence type="ECO:0000313" key="12">
    <source>
        <dbReference type="EMBL" id="MDQ8206888.1"/>
    </source>
</evidence>
<feature type="binding site" evidence="11">
    <location>
        <position position="159"/>
    </location>
    <ligand>
        <name>ATP</name>
        <dbReference type="ChEBI" id="CHEBI:30616"/>
    </ligand>
</feature>
<evidence type="ECO:0000256" key="1">
    <source>
        <dbReference type="ARBA" id="ARBA00004842"/>
    </source>
</evidence>
<comment type="subunit">
    <text evidence="11">Monomer.</text>
</comment>
<comment type="catalytic activity">
    <reaction evidence="10 11">
        <text>shikimate + ATP = 3-phosphoshikimate + ADP + H(+)</text>
        <dbReference type="Rhea" id="RHEA:13121"/>
        <dbReference type="ChEBI" id="CHEBI:15378"/>
        <dbReference type="ChEBI" id="CHEBI:30616"/>
        <dbReference type="ChEBI" id="CHEBI:36208"/>
        <dbReference type="ChEBI" id="CHEBI:145989"/>
        <dbReference type="ChEBI" id="CHEBI:456216"/>
        <dbReference type="EC" id="2.7.1.71"/>
    </reaction>
</comment>
<comment type="cofactor">
    <cofactor evidence="11">
        <name>Mg(2+)</name>
        <dbReference type="ChEBI" id="CHEBI:18420"/>
    </cofactor>
    <text evidence="11">Binds 1 Mg(2+) ion per subunit.</text>
</comment>
<evidence type="ECO:0000256" key="3">
    <source>
        <dbReference type="ARBA" id="ARBA00012154"/>
    </source>
</evidence>
<evidence type="ECO:0000256" key="7">
    <source>
        <dbReference type="ARBA" id="ARBA00022777"/>
    </source>
</evidence>
<feature type="binding site" evidence="11">
    <location>
        <begin position="18"/>
        <end position="23"/>
    </location>
    <ligand>
        <name>ATP</name>
        <dbReference type="ChEBI" id="CHEBI:30616"/>
    </ligand>
</feature>
<reference evidence="12 13" key="1">
    <citation type="submission" date="2023-04" db="EMBL/GenBank/DDBJ databases">
        <title>A novel bacteria isolated from coastal sediment.</title>
        <authorList>
            <person name="Liu X.-J."/>
            <person name="Du Z.-J."/>
        </authorList>
    </citation>
    <scope>NUCLEOTIDE SEQUENCE [LARGE SCALE GENOMIC DNA]</scope>
    <source>
        <strain evidence="12 13">SDUM461003</strain>
    </source>
</reference>
<dbReference type="Proteomes" id="UP001225316">
    <property type="component" value="Unassembled WGS sequence"/>
</dbReference>
<keyword evidence="11" id="KW-0460">Magnesium</keyword>
<dbReference type="GO" id="GO:0004765">
    <property type="term" value="F:shikimate kinase activity"/>
    <property type="evidence" value="ECO:0007669"/>
    <property type="project" value="UniProtKB-EC"/>
</dbReference>
<dbReference type="PRINTS" id="PR01100">
    <property type="entry name" value="SHIKIMTKNASE"/>
</dbReference>
<feature type="binding site" evidence="11">
    <location>
        <position position="22"/>
    </location>
    <ligand>
        <name>Mg(2+)</name>
        <dbReference type="ChEBI" id="CHEBI:18420"/>
    </ligand>
</feature>
<comment type="caution">
    <text evidence="12">The sequence shown here is derived from an EMBL/GenBank/DDBJ whole genome shotgun (WGS) entry which is preliminary data.</text>
</comment>
<dbReference type="Pfam" id="PF01202">
    <property type="entry name" value="SKI"/>
    <property type="match status" value="1"/>
</dbReference>
<dbReference type="InterPro" id="IPR031322">
    <property type="entry name" value="Shikimate/glucono_kinase"/>
</dbReference>
<comment type="similarity">
    <text evidence="2 11">Belongs to the shikimate kinase family.</text>
</comment>
<dbReference type="RefSeq" id="WP_308949026.1">
    <property type="nucleotide sequence ID" value="NZ_JARXHW010000008.1"/>
</dbReference>
<keyword evidence="11" id="KW-0963">Cytoplasm</keyword>
<dbReference type="InterPro" id="IPR023000">
    <property type="entry name" value="Shikimate_kinase_CS"/>
</dbReference>
<dbReference type="EC" id="2.7.1.71" evidence="3 11"/>
<evidence type="ECO:0000256" key="10">
    <source>
        <dbReference type="ARBA" id="ARBA00048567"/>
    </source>
</evidence>
<comment type="pathway">
    <text evidence="1 11">Metabolic intermediate biosynthesis; chorismate biosynthesis; chorismate from D-erythrose 4-phosphate and phosphoenolpyruvate: step 5/7.</text>
</comment>
<protein>
    <recommendedName>
        <fullName evidence="3 11">Shikimate kinase</fullName>
        <shortName evidence="11">SK</shortName>
        <ecNumber evidence="3 11">2.7.1.71</ecNumber>
    </recommendedName>
</protein>
<keyword evidence="5 11" id="KW-0808">Transferase</keyword>
<evidence type="ECO:0000256" key="9">
    <source>
        <dbReference type="ARBA" id="ARBA00023141"/>
    </source>
</evidence>
<dbReference type="InterPro" id="IPR027417">
    <property type="entry name" value="P-loop_NTPase"/>
</dbReference>
<keyword evidence="9 11" id="KW-0057">Aromatic amino acid biosynthesis</keyword>
<feature type="binding site" evidence="11">
    <location>
        <position position="124"/>
    </location>
    <ligand>
        <name>ATP</name>
        <dbReference type="ChEBI" id="CHEBI:30616"/>
    </ligand>
</feature>
<sequence>MSRKTQYKPNLYLVGFMGVGKSAIGRRVARELGLRFIDSDHQIEKEQGMKIPEIFASAGESRFRELERQFIESGHPESGCVVSCGGGLVVQPGMKEIIKQKGLVICLFASAESIIERTSRNQDRPLLNVPDPAAKVRELLAEREPIYMDCGACITTEGRTIPEVVRHMIRTYKSISRSYKK</sequence>
<evidence type="ECO:0000256" key="5">
    <source>
        <dbReference type="ARBA" id="ARBA00022679"/>
    </source>
</evidence>
<dbReference type="SUPFAM" id="SSF52540">
    <property type="entry name" value="P-loop containing nucleoside triphosphate hydrolases"/>
    <property type="match status" value="1"/>
</dbReference>
<keyword evidence="6 11" id="KW-0547">Nucleotide-binding</keyword>
<dbReference type="InterPro" id="IPR000623">
    <property type="entry name" value="Shikimate_kinase/TSH1"/>
</dbReference>
<feature type="binding site" evidence="11">
    <location>
        <position position="64"/>
    </location>
    <ligand>
        <name>substrate</name>
    </ligand>
</feature>
<dbReference type="EMBL" id="JARXHW010000008">
    <property type="protein sequence ID" value="MDQ8206888.1"/>
    <property type="molecule type" value="Genomic_DNA"/>
</dbReference>
<accession>A0ABU1ARV1</accession>
<organism evidence="12 13">
    <name type="scientific">Thalassobacterium maritimum</name>
    <dbReference type="NCBI Taxonomy" id="3041265"/>
    <lineage>
        <taxon>Bacteria</taxon>
        <taxon>Pseudomonadati</taxon>
        <taxon>Verrucomicrobiota</taxon>
        <taxon>Opitutia</taxon>
        <taxon>Puniceicoccales</taxon>
        <taxon>Coraliomargaritaceae</taxon>
        <taxon>Thalassobacterium</taxon>
    </lineage>
</organism>
<evidence type="ECO:0000256" key="11">
    <source>
        <dbReference type="HAMAP-Rule" id="MF_00109"/>
    </source>
</evidence>
<dbReference type="PANTHER" id="PTHR21087">
    <property type="entry name" value="SHIKIMATE KINASE"/>
    <property type="match status" value="1"/>
</dbReference>
<keyword evidence="13" id="KW-1185">Reference proteome</keyword>
<keyword evidence="7 11" id="KW-0418">Kinase</keyword>
<comment type="function">
    <text evidence="11">Catalyzes the specific phosphorylation of the 3-hydroxyl group of shikimic acid using ATP as a cosubstrate.</text>
</comment>
<evidence type="ECO:0000313" key="13">
    <source>
        <dbReference type="Proteomes" id="UP001225316"/>
    </source>
</evidence>
<gene>
    <name evidence="11" type="primary">aroK</name>
    <name evidence="12" type="ORF">QEH52_05170</name>
</gene>
<keyword evidence="4 11" id="KW-0028">Amino-acid biosynthesis</keyword>
<feature type="binding site" evidence="11">
    <location>
        <position position="40"/>
    </location>
    <ligand>
        <name>substrate</name>
    </ligand>
</feature>
<dbReference type="CDD" id="cd00464">
    <property type="entry name" value="SK"/>
    <property type="match status" value="1"/>
</dbReference>
<comment type="subcellular location">
    <subcellularLocation>
        <location evidence="11">Cytoplasm</location>
    </subcellularLocation>
</comment>
<dbReference type="PANTHER" id="PTHR21087:SF16">
    <property type="entry name" value="SHIKIMATE KINASE 1, CHLOROPLASTIC"/>
    <property type="match status" value="1"/>
</dbReference>
<evidence type="ECO:0000256" key="2">
    <source>
        <dbReference type="ARBA" id="ARBA00006997"/>
    </source>
</evidence>
<evidence type="ECO:0000256" key="8">
    <source>
        <dbReference type="ARBA" id="ARBA00022840"/>
    </source>
</evidence>
<dbReference type="Gene3D" id="3.40.50.300">
    <property type="entry name" value="P-loop containing nucleotide triphosphate hydrolases"/>
    <property type="match status" value="1"/>
</dbReference>
<dbReference type="PROSITE" id="PS01128">
    <property type="entry name" value="SHIKIMATE_KINASE"/>
    <property type="match status" value="1"/>
</dbReference>
<name>A0ABU1ARV1_9BACT</name>
<feature type="binding site" evidence="11">
    <location>
        <position position="86"/>
    </location>
    <ligand>
        <name>substrate</name>
    </ligand>
</feature>
<evidence type="ECO:0000256" key="4">
    <source>
        <dbReference type="ARBA" id="ARBA00022605"/>
    </source>
</evidence>
<proteinExistence type="inferred from homology"/>
<keyword evidence="8 11" id="KW-0067">ATP-binding</keyword>
<feature type="binding site" evidence="11">
    <location>
        <position position="143"/>
    </location>
    <ligand>
        <name>substrate</name>
    </ligand>
</feature>
<evidence type="ECO:0000256" key="6">
    <source>
        <dbReference type="ARBA" id="ARBA00022741"/>
    </source>
</evidence>
<keyword evidence="11" id="KW-0479">Metal-binding</keyword>